<reference evidence="1 2" key="1">
    <citation type="submission" date="2020-07" db="EMBL/GenBank/DDBJ databases">
        <title>Sequencing the genomes of 1000 actinobacteria strains.</title>
        <authorList>
            <person name="Klenk H.-P."/>
        </authorList>
    </citation>
    <scope>NUCLEOTIDE SEQUENCE [LARGE SCALE GENOMIC DNA]</scope>
    <source>
        <strain evidence="1 2">DSM 15131</strain>
    </source>
</reference>
<accession>A0A7Y9ZLS6</accession>
<dbReference type="Proteomes" id="UP000562045">
    <property type="component" value="Unassembled WGS sequence"/>
</dbReference>
<organism evidence="1 2">
    <name type="scientific">Nocardioides aromaticivorans</name>
    <dbReference type="NCBI Taxonomy" id="200618"/>
    <lineage>
        <taxon>Bacteria</taxon>
        <taxon>Bacillati</taxon>
        <taxon>Actinomycetota</taxon>
        <taxon>Actinomycetes</taxon>
        <taxon>Propionibacteriales</taxon>
        <taxon>Nocardioidaceae</taxon>
        <taxon>Nocardioides</taxon>
    </lineage>
</organism>
<comment type="caution">
    <text evidence="1">The sequence shown here is derived from an EMBL/GenBank/DDBJ whole genome shotgun (WGS) entry which is preliminary data.</text>
</comment>
<proteinExistence type="predicted"/>
<gene>
    <name evidence="1" type="ORF">BJ993_004975</name>
</gene>
<evidence type="ECO:0000313" key="2">
    <source>
        <dbReference type="Proteomes" id="UP000562045"/>
    </source>
</evidence>
<sequence length="210" mass="23168">MPLPTFAPPATPTPESDTLTRTQAAARLELNPAGIDKLVRAGILSTPITATEVEHLTGRDRLQVTSGALTVLRTDAREEADRTKYPADPRQWMGFHVEHSDDELEAASLRWWRSDPAKVVDNELFVVTVATFPVAAYRILERADSVTRADEDVPRHHYAGQLLARVHPGMSVTYPQNTPGHLRRMAKQIMTSRIVVSSGGPIGYLEPKAT</sequence>
<dbReference type="AlphaFoldDB" id="A0A7Y9ZLS6"/>
<dbReference type="RefSeq" id="WP_179652749.1">
    <property type="nucleotide sequence ID" value="NZ_JACBZM010000002.1"/>
</dbReference>
<evidence type="ECO:0000313" key="1">
    <source>
        <dbReference type="EMBL" id="NYI47829.1"/>
    </source>
</evidence>
<name>A0A7Y9ZLS6_9ACTN</name>
<protein>
    <submittedName>
        <fullName evidence="1">Uncharacterized protein</fullName>
    </submittedName>
</protein>
<dbReference type="EMBL" id="JACBZM010000002">
    <property type="protein sequence ID" value="NYI47829.1"/>
    <property type="molecule type" value="Genomic_DNA"/>
</dbReference>